<reference evidence="15 16" key="1">
    <citation type="submission" date="2017-07" db="EMBL/GenBank/DDBJ databases">
        <title>Isolation and development of strain Bacillus megaterium SR7 for enhanced growth and metabolite production under supercritical carbon dioxide.</title>
        <authorList>
            <person name="Freedman A.J.E."/>
            <person name="Peet K.C."/>
            <person name="Boock J.T."/>
            <person name="Penn K."/>
            <person name="Prather K.L.J."/>
            <person name="Thompson J.R."/>
        </authorList>
    </citation>
    <scope>NUCLEOTIDE SEQUENCE [LARGE SCALE GENOMIC DNA]</scope>
    <source>
        <strain evidence="15 16">SR7</strain>
    </source>
</reference>
<keyword evidence="6" id="KW-0418">Kinase</keyword>
<keyword evidence="10" id="KW-0449">Lipoprotein</keyword>
<dbReference type="Pfam" id="PF00497">
    <property type="entry name" value="SBP_bac_3"/>
    <property type="match status" value="1"/>
</dbReference>
<dbReference type="EC" id="2.7.13.3" evidence="2"/>
<dbReference type="Gene3D" id="1.10.287.130">
    <property type="match status" value="1"/>
</dbReference>
<sequence length="687" mass="78559">MYVTLRPFCFILSIILCLAYLPVSVKAETGPDKKANYAAEKKTYRIAGEKHLAPFSYVNDEGVFTGFSIDMLNQIAKEENVKFTYIPMDLYQATKALQEGKIDAIMGLEYSANQNQVFKFSDPYFTMADAVVIPNSLKSSVTSLTDLRGKTVAMREDKISFELLMNVRNIEFQMALNPEDALNLLFLNRADAFFSNKWTAEFYLEKSKKKGQYTVLDNVGIPSEFAFATRPENTKLLSVINRSISHMQANGTYQELYRKWFVSSSEERLKELRNWIVFLLVIVVLTLGSLLIIYLWNKRLKKEVKKRTSALADANQKLQIQQKAISQAHAFQTQVINHMYYGILTFDQSLNLTTINQRAKEILLIKDETFQSSTIHKHPLIQQIFKTYKTIKQSQTASPFTKEIQHKQNGEIYFVLYRVIPLYEDTNKMNGYLLTLADRSEERLLEKKLATQEKMRALGQLVAGVAHEIRNPLTSVKTFIDLLPNKYENPEFRKELSKHVPEALRRMNRIVESLVDYARPKYPQKAAFDVETFINSVAVIISPTLKKKAVHLALDIEPGMQLYSDPDQIKQIMLNLMLNALDAMENSPYKKLSIRAATKNGVGFIDVSDTGKGIDEKDIPHIMEPFYTTKKQGVGLGLSLCYQWIEENNGEITMHTKQGNGTTFTIILPITKEKGGHSYETDRSHTR</sequence>
<evidence type="ECO:0000259" key="13">
    <source>
        <dbReference type="PROSITE" id="PS50109"/>
    </source>
</evidence>
<dbReference type="PROSITE" id="PS50113">
    <property type="entry name" value="PAC"/>
    <property type="match status" value="1"/>
</dbReference>
<dbReference type="CDD" id="cd00082">
    <property type="entry name" value="HisKA"/>
    <property type="match status" value="1"/>
</dbReference>
<dbReference type="PANTHER" id="PTHR43065:SF10">
    <property type="entry name" value="PEROXIDE STRESS-ACTIVATED HISTIDINE KINASE MAK3"/>
    <property type="match status" value="1"/>
</dbReference>
<dbReference type="InterPro" id="IPR005467">
    <property type="entry name" value="His_kinase_dom"/>
</dbReference>
<keyword evidence="12" id="KW-0732">Signal</keyword>
<evidence type="ECO:0000256" key="9">
    <source>
        <dbReference type="ARBA" id="ARBA00023139"/>
    </source>
</evidence>
<dbReference type="InterPro" id="IPR003594">
    <property type="entry name" value="HATPase_dom"/>
</dbReference>
<dbReference type="InterPro" id="IPR036890">
    <property type="entry name" value="HATPase_C_sf"/>
</dbReference>
<evidence type="ECO:0000256" key="3">
    <source>
        <dbReference type="ARBA" id="ARBA00022553"/>
    </source>
</evidence>
<keyword evidence="11" id="KW-0812">Transmembrane</keyword>
<dbReference type="SUPFAM" id="SSF55785">
    <property type="entry name" value="PYP-like sensor domain (PAS domain)"/>
    <property type="match status" value="1"/>
</dbReference>
<dbReference type="Pfam" id="PF02518">
    <property type="entry name" value="HATPase_c"/>
    <property type="match status" value="1"/>
</dbReference>
<keyword evidence="9" id="KW-0564">Palmitate</keyword>
<feature type="chain" id="PRO_5041714188" description="histidine kinase" evidence="12">
    <location>
        <begin position="28"/>
        <end position="687"/>
    </location>
</feature>
<dbReference type="GO" id="GO:0000155">
    <property type="term" value="F:phosphorelay sensor kinase activity"/>
    <property type="evidence" value="ECO:0007669"/>
    <property type="project" value="InterPro"/>
</dbReference>
<keyword evidence="8" id="KW-0902">Two-component regulatory system</keyword>
<dbReference type="AlphaFoldDB" id="A0AA86HYK2"/>
<evidence type="ECO:0000256" key="6">
    <source>
        <dbReference type="ARBA" id="ARBA00022777"/>
    </source>
</evidence>
<dbReference type="InterPro" id="IPR003661">
    <property type="entry name" value="HisK_dim/P_dom"/>
</dbReference>
<accession>A0AA86HYK2</accession>
<dbReference type="PANTHER" id="PTHR43065">
    <property type="entry name" value="SENSOR HISTIDINE KINASE"/>
    <property type="match status" value="1"/>
</dbReference>
<dbReference type="SMART" id="SM00062">
    <property type="entry name" value="PBPb"/>
    <property type="match status" value="1"/>
</dbReference>
<dbReference type="PRINTS" id="PR00344">
    <property type="entry name" value="BCTRLSENSOR"/>
</dbReference>
<evidence type="ECO:0000256" key="12">
    <source>
        <dbReference type="SAM" id="SignalP"/>
    </source>
</evidence>
<evidence type="ECO:0000256" key="8">
    <source>
        <dbReference type="ARBA" id="ARBA00023012"/>
    </source>
</evidence>
<evidence type="ECO:0000256" key="1">
    <source>
        <dbReference type="ARBA" id="ARBA00000085"/>
    </source>
</evidence>
<feature type="domain" description="PAC" evidence="14">
    <location>
        <begin position="398"/>
        <end position="451"/>
    </location>
</feature>
<gene>
    <name evidence="15" type="ORF">CIB87_06950</name>
</gene>
<evidence type="ECO:0000256" key="4">
    <source>
        <dbReference type="ARBA" id="ARBA00022679"/>
    </source>
</evidence>
<evidence type="ECO:0000256" key="7">
    <source>
        <dbReference type="ARBA" id="ARBA00022840"/>
    </source>
</evidence>
<keyword evidence="3" id="KW-0597">Phosphoprotein</keyword>
<dbReference type="Pfam" id="PF00512">
    <property type="entry name" value="HisKA"/>
    <property type="match status" value="1"/>
</dbReference>
<evidence type="ECO:0000313" key="16">
    <source>
        <dbReference type="Proteomes" id="UP000253834"/>
    </source>
</evidence>
<feature type="transmembrane region" description="Helical" evidence="11">
    <location>
        <begin position="275"/>
        <end position="297"/>
    </location>
</feature>
<protein>
    <recommendedName>
        <fullName evidence="2">histidine kinase</fullName>
        <ecNumber evidence="2">2.7.13.3</ecNumber>
    </recommendedName>
</protein>
<evidence type="ECO:0000256" key="2">
    <source>
        <dbReference type="ARBA" id="ARBA00012438"/>
    </source>
</evidence>
<dbReference type="InterPro" id="IPR004358">
    <property type="entry name" value="Sig_transdc_His_kin-like_C"/>
</dbReference>
<dbReference type="Proteomes" id="UP000253834">
    <property type="component" value="Chromosome"/>
</dbReference>
<dbReference type="CDD" id="cd13704">
    <property type="entry name" value="PBP2_HisK"/>
    <property type="match status" value="1"/>
</dbReference>
<dbReference type="GO" id="GO:0005524">
    <property type="term" value="F:ATP binding"/>
    <property type="evidence" value="ECO:0007669"/>
    <property type="project" value="UniProtKB-KW"/>
</dbReference>
<dbReference type="InterPro" id="IPR001638">
    <property type="entry name" value="Solute-binding_3/MltF_N"/>
</dbReference>
<evidence type="ECO:0000256" key="11">
    <source>
        <dbReference type="SAM" id="Phobius"/>
    </source>
</evidence>
<proteinExistence type="predicted"/>
<evidence type="ECO:0000256" key="5">
    <source>
        <dbReference type="ARBA" id="ARBA00022741"/>
    </source>
</evidence>
<dbReference type="EMBL" id="CP022674">
    <property type="protein sequence ID" value="AXI28757.1"/>
    <property type="molecule type" value="Genomic_DNA"/>
</dbReference>
<dbReference type="Gene3D" id="3.40.190.10">
    <property type="entry name" value="Periplasmic binding protein-like II"/>
    <property type="match status" value="2"/>
</dbReference>
<dbReference type="InterPro" id="IPR000700">
    <property type="entry name" value="PAS-assoc_C"/>
</dbReference>
<keyword evidence="11" id="KW-1133">Transmembrane helix</keyword>
<feature type="domain" description="Histidine kinase" evidence="13">
    <location>
        <begin position="464"/>
        <end position="672"/>
    </location>
</feature>
<keyword evidence="4" id="KW-0808">Transferase</keyword>
<name>A0AA86HYK2_PRIMG</name>
<comment type="catalytic activity">
    <reaction evidence="1">
        <text>ATP + protein L-histidine = ADP + protein N-phospho-L-histidine.</text>
        <dbReference type="EC" id="2.7.13.3"/>
    </reaction>
</comment>
<evidence type="ECO:0000256" key="10">
    <source>
        <dbReference type="ARBA" id="ARBA00023288"/>
    </source>
</evidence>
<dbReference type="SUPFAM" id="SSF53850">
    <property type="entry name" value="Periplasmic binding protein-like II"/>
    <property type="match status" value="1"/>
</dbReference>
<dbReference type="InterPro" id="IPR036097">
    <property type="entry name" value="HisK_dim/P_sf"/>
</dbReference>
<dbReference type="SUPFAM" id="SSF47384">
    <property type="entry name" value="Homodimeric domain of signal transducing histidine kinase"/>
    <property type="match status" value="1"/>
</dbReference>
<dbReference type="Gene3D" id="3.30.565.10">
    <property type="entry name" value="Histidine kinase-like ATPase, C-terminal domain"/>
    <property type="match status" value="1"/>
</dbReference>
<dbReference type="InterPro" id="IPR035965">
    <property type="entry name" value="PAS-like_dom_sf"/>
</dbReference>
<dbReference type="Gene3D" id="3.30.450.20">
    <property type="entry name" value="PAS domain"/>
    <property type="match status" value="1"/>
</dbReference>
<evidence type="ECO:0000313" key="15">
    <source>
        <dbReference type="EMBL" id="AXI28757.1"/>
    </source>
</evidence>
<keyword evidence="11" id="KW-0472">Membrane</keyword>
<evidence type="ECO:0000259" key="14">
    <source>
        <dbReference type="PROSITE" id="PS50113"/>
    </source>
</evidence>
<dbReference type="SMART" id="SM00388">
    <property type="entry name" value="HisKA"/>
    <property type="match status" value="1"/>
</dbReference>
<keyword evidence="5" id="KW-0547">Nucleotide-binding</keyword>
<keyword evidence="7" id="KW-0067">ATP-binding</keyword>
<dbReference type="PROSITE" id="PS50109">
    <property type="entry name" value="HIS_KIN"/>
    <property type="match status" value="1"/>
</dbReference>
<dbReference type="SUPFAM" id="SSF55874">
    <property type="entry name" value="ATPase domain of HSP90 chaperone/DNA topoisomerase II/histidine kinase"/>
    <property type="match status" value="1"/>
</dbReference>
<organism evidence="15 16">
    <name type="scientific">Priestia megaterium</name>
    <name type="common">Bacillus megaterium</name>
    <dbReference type="NCBI Taxonomy" id="1404"/>
    <lineage>
        <taxon>Bacteria</taxon>
        <taxon>Bacillati</taxon>
        <taxon>Bacillota</taxon>
        <taxon>Bacilli</taxon>
        <taxon>Bacillales</taxon>
        <taxon>Bacillaceae</taxon>
        <taxon>Priestia</taxon>
    </lineage>
</organism>
<dbReference type="RefSeq" id="WP_114894982.1">
    <property type="nucleotide sequence ID" value="NZ_CP022674.1"/>
</dbReference>
<dbReference type="SMART" id="SM00387">
    <property type="entry name" value="HATPase_c"/>
    <property type="match status" value="1"/>
</dbReference>
<feature type="signal peptide" evidence="12">
    <location>
        <begin position="1"/>
        <end position="27"/>
    </location>
</feature>